<proteinExistence type="predicted"/>
<feature type="non-terminal residue" evidence="2">
    <location>
        <position position="441"/>
    </location>
</feature>
<dbReference type="AlphaFoldDB" id="A0AAN8WAY9"/>
<comment type="caution">
    <text evidence="2">The sequence shown here is derived from an EMBL/GenBank/DDBJ whole genome shotgun (WGS) entry which is preliminary data.</text>
</comment>
<evidence type="ECO:0000313" key="2">
    <source>
        <dbReference type="EMBL" id="KAK6942537.1"/>
    </source>
</evidence>
<feature type="transmembrane region" description="Helical" evidence="1">
    <location>
        <begin position="334"/>
        <end position="355"/>
    </location>
</feature>
<name>A0AAN8WAY9_9MAGN</name>
<evidence type="ECO:0000313" key="3">
    <source>
        <dbReference type="Proteomes" id="UP001370490"/>
    </source>
</evidence>
<evidence type="ECO:0000256" key="1">
    <source>
        <dbReference type="SAM" id="Phobius"/>
    </source>
</evidence>
<reference evidence="2 3" key="1">
    <citation type="submission" date="2023-12" db="EMBL/GenBank/DDBJ databases">
        <title>A high-quality genome assembly for Dillenia turbinata (Dilleniales).</title>
        <authorList>
            <person name="Chanderbali A."/>
        </authorList>
    </citation>
    <scope>NUCLEOTIDE SEQUENCE [LARGE SCALE GENOMIC DNA]</scope>
    <source>
        <strain evidence="2">LSX21</strain>
        <tissue evidence="2">Leaf</tissue>
    </source>
</reference>
<gene>
    <name evidence="2" type="ORF">RJ641_027914</name>
</gene>
<dbReference type="Proteomes" id="UP001370490">
    <property type="component" value="Unassembled WGS sequence"/>
</dbReference>
<sequence>MGVGILGFSEDALLGIKDLVLKYLTDLKLHKLALIEKLREGIRDDDKVVRQTLYQLLKSVILPDCKKDWFTYRCINRSLECKMESSMTIFLQIPSTQEGRPRSPGYVTVIKKLADLIPVLVNCFQEFMPLIQTAPEPDAQFFDCMLLKLQSLDQVVSCFIYGSNKYLSELQAFLPSHEGPLMNIWGQKISTVVWKTLLNAFPLNPVHHLSRMVQIKQNLIKDSVESIWFHFLLLFQDFYCSWITIGSAVFLRNCSPESSMKMACLAAIEEMLVPKQGVQYLDASGPEVLGYQIAWIRELPVLLILLGDSFPSCSKVLTWNPLCYFISKKFYIHLFKLVMSILQIISFSSSLYFHVTKFFRIYPELENDEKISNRGTLKSVTSIICSCMLQIGDNKLVFEILDEVLLDQMCISDYVEEASSKKPDTAIEERHKAQYTYDRLK</sequence>
<keyword evidence="1" id="KW-1133">Transmembrane helix</keyword>
<organism evidence="2 3">
    <name type="scientific">Dillenia turbinata</name>
    <dbReference type="NCBI Taxonomy" id="194707"/>
    <lineage>
        <taxon>Eukaryota</taxon>
        <taxon>Viridiplantae</taxon>
        <taxon>Streptophyta</taxon>
        <taxon>Embryophyta</taxon>
        <taxon>Tracheophyta</taxon>
        <taxon>Spermatophyta</taxon>
        <taxon>Magnoliopsida</taxon>
        <taxon>eudicotyledons</taxon>
        <taxon>Gunneridae</taxon>
        <taxon>Pentapetalae</taxon>
        <taxon>Dilleniales</taxon>
        <taxon>Dilleniaceae</taxon>
        <taxon>Dillenia</taxon>
    </lineage>
</organism>
<protein>
    <submittedName>
        <fullName evidence="2">Uncharacterized protein</fullName>
    </submittedName>
</protein>
<keyword evidence="1" id="KW-0472">Membrane</keyword>
<keyword evidence="3" id="KW-1185">Reference proteome</keyword>
<keyword evidence="1" id="KW-0812">Transmembrane</keyword>
<accession>A0AAN8WAY9</accession>
<dbReference type="EMBL" id="JBAMMX010000004">
    <property type="protein sequence ID" value="KAK6942537.1"/>
    <property type="molecule type" value="Genomic_DNA"/>
</dbReference>